<dbReference type="SUPFAM" id="SSF57701">
    <property type="entry name" value="Zn2/Cys6 DNA-binding domain"/>
    <property type="match status" value="1"/>
</dbReference>
<dbReference type="AlphaFoldDB" id="A0A507AUI9"/>
<dbReference type="Gene3D" id="4.10.240.10">
    <property type="entry name" value="Zn(2)-C6 fungal-type DNA-binding domain"/>
    <property type="match status" value="1"/>
</dbReference>
<dbReference type="InterPro" id="IPR021858">
    <property type="entry name" value="Fun_TF"/>
</dbReference>
<dbReference type="OrthoDB" id="648861at2759"/>
<dbReference type="EMBL" id="SKBQ01000076">
    <property type="protein sequence ID" value="TPX08589.1"/>
    <property type="molecule type" value="Genomic_DNA"/>
</dbReference>
<organism evidence="8 9">
    <name type="scientific">Thyridium curvatum</name>
    <dbReference type="NCBI Taxonomy" id="1093900"/>
    <lineage>
        <taxon>Eukaryota</taxon>
        <taxon>Fungi</taxon>
        <taxon>Dikarya</taxon>
        <taxon>Ascomycota</taxon>
        <taxon>Pezizomycotina</taxon>
        <taxon>Sordariomycetes</taxon>
        <taxon>Sordariomycetidae</taxon>
        <taxon>Thyridiales</taxon>
        <taxon>Thyridiaceae</taxon>
        <taxon>Thyridium</taxon>
    </lineage>
</organism>
<evidence type="ECO:0000313" key="8">
    <source>
        <dbReference type="EMBL" id="TPX08589.1"/>
    </source>
</evidence>
<dbReference type="PANTHER" id="PTHR37534:SF46">
    <property type="entry name" value="ZN(II)2CYS6 TRANSCRIPTION FACTOR (EUROFUNG)"/>
    <property type="match status" value="1"/>
</dbReference>
<evidence type="ECO:0000256" key="5">
    <source>
        <dbReference type="ARBA" id="ARBA00023163"/>
    </source>
</evidence>
<evidence type="ECO:0000256" key="3">
    <source>
        <dbReference type="ARBA" id="ARBA00023015"/>
    </source>
</evidence>
<reference evidence="8 9" key="1">
    <citation type="submission" date="2019-06" db="EMBL/GenBank/DDBJ databases">
        <title>Draft genome sequence of the filamentous fungus Phialemoniopsis curvata isolated from diesel fuel.</title>
        <authorList>
            <person name="Varaljay V.A."/>
            <person name="Lyon W.J."/>
            <person name="Crouch A.L."/>
            <person name="Drake C.E."/>
            <person name="Hollomon J.M."/>
            <person name="Nadeau L.J."/>
            <person name="Nunn H.S."/>
            <person name="Stevenson B.S."/>
            <person name="Bojanowski C.L."/>
            <person name="Crookes-Goodson W.J."/>
        </authorList>
    </citation>
    <scope>NUCLEOTIDE SEQUENCE [LARGE SCALE GENOMIC DNA]</scope>
    <source>
        <strain evidence="8 9">D216</strain>
    </source>
</reference>
<dbReference type="PRINTS" id="PR00755">
    <property type="entry name" value="AFLATOXINBRP"/>
</dbReference>
<dbReference type="GO" id="GO:0005634">
    <property type="term" value="C:nucleus"/>
    <property type="evidence" value="ECO:0007669"/>
    <property type="project" value="UniProtKB-SubCell"/>
</dbReference>
<proteinExistence type="predicted"/>
<feature type="domain" description="Zn(2)-C6 fungal-type" evidence="7">
    <location>
        <begin position="12"/>
        <end position="42"/>
    </location>
</feature>
<dbReference type="PROSITE" id="PS00463">
    <property type="entry name" value="ZN2_CY6_FUNGAL_1"/>
    <property type="match status" value="1"/>
</dbReference>
<evidence type="ECO:0000256" key="2">
    <source>
        <dbReference type="ARBA" id="ARBA00022833"/>
    </source>
</evidence>
<keyword evidence="3" id="KW-0805">Transcription regulation</keyword>
<dbReference type="STRING" id="1093900.A0A507AUI9"/>
<dbReference type="GeneID" id="41977375"/>
<evidence type="ECO:0000256" key="4">
    <source>
        <dbReference type="ARBA" id="ARBA00023125"/>
    </source>
</evidence>
<gene>
    <name evidence="8" type="ORF">E0L32_009928</name>
</gene>
<dbReference type="GO" id="GO:0008270">
    <property type="term" value="F:zinc ion binding"/>
    <property type="evidence" value="ECO:0007669"/>
    <property type="project" value="InterPro"/>
</dbReference>
<keyword evidence="5" id="KW-0804">Transcription</keyword>
<dbReference type="GO" id="GO:0003677">
    <property type="term" value="F:DNA binding"/>
    <property type="evidence" value="ECO:0007669"/>
    <property type="project" value="UniProtKB-KW"/>
</dbReference>
<dbReference type="InParanoid" id="A0A507AUI9"/>
<dbReference type="Pfam" id="PF00172">
    <property type="entry name" value="Zn_clus"/>
    <property type="match status" value="1"/>
</dbReference>
<evidence type="ECO:0000259" key="7">
    <source>
        <dbReference type="PROSITE" id="PS50048"/>
    </source>
</evidence>
<dbReference type="PANTHER" id="PTHR37534">
    <property type="entry name" value="TRANSCRIPTIONAL ACTIVATOR PROTEIN UGA3"/>
    <property type="match status" value="1"/>
</dbReference>
<keyword evidence="2" id="KW-0862">Zinc</keyword>
<sequence>MAGRGAPRSRTGCSTCRTRKVKCDEERPSCRRCRSAQLGCEWLQAARRRCVKRIRADKSPTRRSPQYQILLPRDVFVPADGACQLRNSLHLSLADREYLVYFPNTSLVTLIGKPWKWGTLRYLYGRVASESSIVMRLILAISASEVEGRRDLDPENFKFTAPCRRGTGLAHYSAALLEFRNELAHFARGPPSQSRMDGVIAAFVLMVVYEGHFGSGWSAMRSHISGAYAFLKARGVLPSKNSKVDTELSVLSKWLLMSLMYMDLSHSWGDVSEDDSWNCIAADDEFCNVVDTAFLDSRAVHSAIFAEEYPIEALADDLAVSQPLDFAHECAKLKRNLVSYVRDVNLGRESQTAPESLFRSLERIGKRFQNFIILAQKPYHTITTREAENMYYAVADYHALEVLYHHHICVTASNGSPACHRNALAAGMGIVRKIMAMKPRAMLRVLWCLPVFARFLKDPEDRRWMHDTTEYLRRDAGMSGTIGDKLKVIWACGST</sequence>
<dbReference type="InterPro" id="IPR001138">
    <property type="entry name" value="Zn2Cys6_DnaBD"/>
</dbReference>
<dbReference type="GO" id="GO:0000981">
    <property type="term" value="F:DNA-binding transcription factor activity, RNA polymerase II-specific"/>
    <property type="evidence" value="ECO:0007669"/>
    <property type="project" value="InterPro"/>
</dbReference>
<comment type="caution">
    <text evidence="8">The sequence shown here is derived from an EMBL/GenBank/DDBJ whole genome shotgun (WGS) entry which is preliminary data.</text>
</comment>
<dbReference type="RefSeq" id="XP_030990300.1">
    <property type="nucleotide sequence ID" value="XM_031144944.1"/>
</dbReference>
<dbReference type="PROSITE" id="PS50048">
    <property type="entry name" value="ZN2_CY6_FUNGAL_2"/>
    <property type="match status" value="1"/>
</dbReference>
<dbReference type="InterPro" id="IPR036864">
    <property type="entry name" value="Zn2-C6_fun-type_DNA-bd_sf"/>
</dbReference>
<name>A0A507AUI9_9PEZI</name>
<keyword evidence="9" id="KW-1185">Reference proteome</keyword>
<dbReference type="SMART" id="SM00066">
    <property type="entry name" value="GAL4"/>
    <property type="match status" value="1"/>
</dbReference>
<dbReference type="CDD" id="cd00067">
    <property type="entry name" value="GAL4"/>
    <property type="match status" value="1"/>
</dbReference>
<protein>
    <recommendedName>
        <fullName evidence="7">Zn(2)-C6 fungal-type domain-containing protein</fullName>
    </recommendedName>
</protein>
<comment type="subcellular location">
    <subcellularLocation>
        <location evidence="1">Nucleus</location>
    </subcellularLocation>
</comment>
<evidence type="ECO:0000256" key="6">
    <source>
        <dbReference type="ARBA" id="ARBA00023242"/>
    </source>
</evidence>
<dbReference type="Pfam" id="PF11951">
    <property type="entry name" value="Fungal_trans_2"/>
    <property type="match status" value="1"/>
</dbReference>
<accession>A0A507AUI9</accession>
<evidence type="ECO:0000256" key="1">
    <source>
        <dbReference type="ARBA" id="ARBA00004123"/>
    </source>
</evidence>
<dbReference type="Proteomes" id="UP000319257">
    <property type="component" value="Unassembled WGS sequence"/>
</dbReference>
<keyword evidence="4" id="KW-0238">DNA-binding</keyword>
<evidence type="ECO:0000313" key="9">
    <source>
        <dbReference type="Proteomes" id="UP000319257"/>
    </source>
</evidence>
<keyword evidence="6" id="KW-0539">Nucleus</keyword>